<evidence type="ECO:0000256" key="6">
    <source>
        <dbReference type="ARBA" id="ARBA00022695"/>
    </source>
</evidence>
<dbReference type="Pfam" id="PF01507">
    <property type="entry name" value="PAPS_reduct"/>
    <property type="match status" value="2"/>
</dbReference>
<dbReference type="Proteomes" id="UP000837801">
    <property type="component" value="Unassembled WGS sequence"/>
</dbReference>
<evidence type="ECO:0000313" key="14">
    <source>
        <dbReference type="EMBL" id="CAH2352926.1"/>
    </source>
</evidence>
<dbReference type="Gene3D" id="3.40.50.620">
    <property type="entry name" value="HUPs"/>
    <property type="match status" value="1"/>
</dbReference>
<proteinExistence type="predicted"/>
<evidence type="ECO:0000256" key="2">
    <source>
        <dbReference type="ARBA" id="ARBA00012393"/>
    </source>
</evidence>
<evidence type="ECO:0000256" key="8">
    <source>
        <dbReference type="ARBA" id="ARBA00022827"/>
    </source>
</evidence>
<dbReference type="OrthoDB" id="270728at2759"/>
<keyword evidence="6" id="KW-0548">Nucleotidyltransferase</keyword>
<dbReference type="GO" id="GO:0003919">
    <property type="term" value="F:FMN adenylyltransferase activity"/>
    <property type="evidence" value="ECO:0007669"/>
    <property type="project" value="UniProtKB-EC"/>
</dbReference>
<dbReference type="CDD" id="cd23948">
    <property type="entry name" value="FAD_synthase"/>
    <property type="match status" value="1"/>
</dbReference>
<dbReference type="InterPro" id="IPR002500">
    <property type="entry name" value="PAPS_reduct_dom"/>
</dbReference>
<evidence type="ECO:0000256" key="4">
    <source>
        <dbReference type="ARBA" id="ARBA00022643"/>
    </source>
</evidence>
<keyword evidence="5" id="KW-0808">Transferase</keyword>
<evidence type="ECO:0000256" key="3">
    <source>
        <dbReference type="ARBA" id="ARBA00022630"/>
    </source>
</evidence>
<evidence type="ECO:0000256" key="1">
    <source>
        <dbReference type="ARBA" id="ARBA00004726"/>
    </source>
</evidence>
<gene>
    <name evidence="14" type="ORF">CLIB1423_08S04280</name>
</gene>
<evidence type="ECO:0000256" key="11">
    <source>
        <dbReference type="ARBA" id="ARBA00031871"/>
    </source>
</evidence>
<keyword evidence="7" id="KW-0547">Nucleotide-binding</keyword>
<evidence type="ECO:0000259" key="13">
    <source>
        <dbReference type="Pfam" id="PF01507"/>
    </source>
</evidence>
<comment type="pathway">
    <text evidence="1">Cofactor biosynthesis; FAD biosynthesis; FAD from FMN: step 1/1.</text>
</comment>
<protein>
    <recommendedName>
        <fullName evidence="2">FAD synthase</fullName>
        <ecNumber evidence="2">2.7.7.2</ecNumber>
    </recommendedName>
    <alternativeName>
        <fullName evidence="10">FAD pyrophosphorylase</fullName>
    </alternativeName>
    <alternativeName>
        <fullName evidence="11">FMN adenylyltransferase</fullName>
    </alternativeName>
</protein>
<dbReference type="EMBL" id="CAKXYY010000008">
    <property type="protein sequence ID" value="CAH2352926.1"/>
    <property type="molecule type" value="Genomic_DNA"/>
</dbReference>
<dbReference type="GO" id="GO:0006747">
    <property type="term" value="P:FAD biosynthetic process"/>
    <property type="evidence" value="ECO:0007669"/>
    <property type="project" value="TreeGrafter"/>
</dbReference>
<evidence type="ECO:0000256" key="5">
    <source>
        <dbReference type="ARBA" id="ARBA00022679"/>
    </source>
</evidence>
<sequence length="274" mass="31092">MEPDNRLFQSCKTAYNLVQSFQNDTQPWGLISKRRPGYEYDAKLRREVKEKIIESLNVIETALERHGLREIAISYNGGKDCQVMLILILSSIYKKYQQGGGSSVGAAILDPKYKLDAIYINSEVPFPGVSTFIEESTAQYGLNPVTIKSSLKEGFETYLSANPNIKAIVVGIRHSDPFGSTLSSEQETDGDWPRFLRIHPILSWDFVHIWDFLIGCDLEYCPVYDLGYTSLGGKNNTSPNPYLRKKDDPSSYLPAYMLKEDADNRERIGRNKKQ</sequence>
<comment type="caution">
    <text evidence="14">The sequence shown here is derived from an EMBL/GenBank/DDBJ whole genome shotgun (WGS) entry which is preliminary data.</text>
</comment>
<organism evidence="14 15">
    <name type="scientific">[Candida] railenensis</name>
    <dbReference type="NCBI Taxonomy" id="45579"/>
    <lineage>
        <taxon>Eukaryota</taxon>
        <taxon>Fungi</taxon>
        <taxon>Dikarya</taxon>
        <taxon>Ascomycota</taxon>
        <taxon>Saccharomycotina</taxon>
        <taxon>Pichiomycetes</taxon>
        <taxon>Debaryomycetaceae</taxon>
        <taxon>Kurtzmaniella</taxon>
    </lineage>
</organism>
<evidence type="ECO:0000256" key="9">
    <source>
        <dbReference type="ARBA" id="ARBA00022840"/>
    </source>
</evidence>
<dbReference type="AlphaFoldDB" id="A0A9P0QQB6"/>
<evidence type="ECO:0000256" key="7">
    <source>
        <dbReference type="ARBA" id="ARBA00022741"/>
    </source>
</evidence>
<evidence type="ECO:0000313" key="15">
    <source>
        <dbReference type="Proteomes" id="UP000837801"/>
    </source>
</evidence>
<reference evidence="14" key="1">
    <citation type="submission" date="2022-03" db="EMBL/GenBank/DDBJ databases">
        <authorList>
            <person name="Legras J.-L."/>
            <person name="Devillers H."/>
            <person name="Grondin C."/>
        </authorList>
    </citation>
    <scope>NUCLEOTIDE SEQUENCE</scope>
    <source>
        <strain evidence="14">CLIB 1423</strain>
    </source>
</reference>
<keyword evidence="4" id="KW-0288">FMN</keyword>
<keyword evidence="9" id="KW-0067">ATP-binding</keyword>
<dbReference type="SUPFAM" id="SSF52402">
    <property type="entry name" value="Adenine nucleotide alpha hydrolases-like"/>
    <property type="match status" value="1"/>
</dbReference>
<evidence type="ECO:0000256" key="12">
    <source>
        <dbReference type="ARBA" id="ARBA00049494"/>
    </source>
</evidence>
<comment type="catalytic activity">
    <reaction evidence="12">
        <text>FMN + ATP + H(+) = FAD + diphosphate</text>
        <dbReference type="Rhea" id="RHEA:17237"/>
        <dbReference type="ChEBI" id="CHEBI:15378"/>
        <dbReference type="ChEBI" id="CHEBI:30616"/>
        <dbReference type="ChEBI" id="CHEBI:33019"/>
        <dbReference type="ChEBI" id="CHEBI:57692"/>
        <dbReference type="ChEBI" id="CHEBI:58210"/>
        <dbReference type="EC" id="2.7.7.2"/>
    </reaction>
</comment>
<dbReference type="InterPro" id="IPR014729">
    <property type="entry name" value="Rossmann-like_a/b/a_fold"/>
</dbReference>
<evidence type="ECO:0000256" key="10">
    <source>
        <dbReference type="ARBA" id="ARBA00031145"/>
    </source>
</evidence>
<keyword evidence="3" id="KW-0285">Flavoprotein</keyword>
<accession>A0A9P0QQB6</accession>
<dbReference type="EC" id="2.7.7.2" evidence="2"/>
<feature type="domain" description="Phosphoadenosine phosphosulphate reductase" evidence="13">
    <location>
        <begin position="71"/>
        <end position="152"/>
    </location>
</feature>
<keyword evidence="15" id="KW-1185">Reference proteome</keyword>
<feature type="domain" description="Phosphoadenosine phosphosulphate reductase" evidence="13">
    <location>
        <begin position="164"/>
        <end position="239"/>
    </location>
</feature>
<name>A0A9P0QQB6_9ASCO</name>
<keyword evidence="8" id="KW-0274">FAD</keyword>
<dbReference type="PANTHER" id="PTHR23293:SF9">
    <property type="entry name" value="FAD SYNTHASE"/>
    <property type="match status" value="1"/>
</dbReference>
<dbReference type="GO" id="GO:0005524">
    <property type="term" value="F:ATP binding"/>
    <property type="evidence" value="ECO:0007669"/>
    <property type="project" value="UniProtKB-KW"/>
</dbReference>
<dbReference type="PANTHER" id="PTHR23293">
    <property type="entry name" value="FAD SYNTHETASE-RELATED FMN ADENYLYLTRANSFERASE"/>
    <property type="match status" value="1"/>
</dbReference>